<feature type="transmembrane region" description="Helical" evidence="1">
    <location>
        <begin position="65"/>
        <end position="87"/>
    </location>
</feature>
<sequence>MTVDLRADDYAAFVERAHRQPALRRQRWARHKRFAVITVVGLGALLLSRAWNGGNVDWAPFARDFALAVALGLGALAVLVLGFERLLPVLIRMNVRRLLRQQADQPFLGVHRLDFSDEGIADTTGSVSGLVPWEAVSRVEESADYLYVMLGGLQGVIVPKRGQSDAVLDQVRGVLRRHVADVSLAGA</sequence>
<organism evidence="3 4">
    <name type="scientific">Bordetella ansorpii</name>
    <dbReference type="NCBI Taxonomy" id="288768"/>
    <lineage>
        <taxon>Bacteria</taxon>
        <taxon>Pseudomonadati</taxon>
        <taxon>Pseudomonadota</taxon>
        <taxon>Betaproteobacteria</taxon>
        <taxon>Burkholderiales</taxon>
        <taxon>Alcaligenaceae</taxon>
        <taxon>Bordetella</taxon>
    </lineage>
</organism>
<keyword evidence="1" id="KW-0812">Transmembrane</keyword>
<protein>
    <submittedName>
        <fullName evidence="3">Membrane protein</fullName>
    </submittedName>
</protein>
<name>A0A157SNS9_9BORD</name>
<evidence type="ECO:0000313" key="3">
    <source>
        <dbReference type="EMBL" id="SAI72148.1"/>
    </source>
</evidence>
<reference evidence="3 4" key="1">
    <citation type="submission" date="2016-04" db="EMBL/GenBank/DDBJ databases">
        <authorList>
            <consortium name="Pathogen Informatics"/>
        </authorList>
    </citation>
    <scope>NUCLEOTIDE SEQUENCE [LARGE SCALE GENOMIC DNA]</scope>
    <source>
        <strain evidence="3 4">H050680373</strain>
    </source>
</reference>
<dbReference type="AlphaFoldDB" id="A0A157SNS9"/>
<evidence type="ECO:0000313" key="4">
    <source>
        <dbReference type="Proteomes" id="UP000076848"/>
    </source>
</evidence>
<dbReference type="InterPro" id="IPR025588">
    <property type="entry name" value="YcxB-like_C"/>
</dbReference>
<feature type="transmembrane region" description="Helical" evidence="1">
    <location>
        <begin position="34"/>
        <end position="53"/>
    </location>
</feature>
<feature type="domain" description="YcxB-like C-terminal" evidence="2">
    <location>
        <begin position="115"/>
        <end position="172"/>
    </location>
</feature>
<dbReference type="STRING" id="288768.SAMEA3906486_03966"/>
<keyword evidence="1" id="KW-1133">Transmembrane helix</keyword>
<keyword evidence="4" id="KW-1185">Reference proteome</keyword>
<dbReference type="Pfam" id="PF14317">
    <property type="entry name" value="YcxB"/>
    <property type="match status" value="1"/>
</dbReference>
<dbReference type="EMBL" id="FKIF01000007">
    <property type="protein sequence ID" value="SAI72148.1"/>
    <property type="molecule type" value="Genomic_DNA"/>
</dbReference>
<accession>A0A157SNS9</accession>
<dbReference type="Proteomes" id="UP000076848">
    <property type="component" value="Unassembled WGS sequence"/>
</dbReference>
<evidence type="ECO:0000259" key="2">
    <source>
        <dbReference type="Pfam" id="PF14317"/>
    </source>
</evidence>
<evidence type="ECO:0000256" key="1">
    <source>
        <dbReference type="SAM" id="Phobius"/>
    </source>
</evidence>
<gene>
    <name evidence="3" type="ORF">SAMEA3906486_03966</name>
</gene>
<proteinExistence type="predicted"/>
<keyword evidence="1" id="KW-0472">Membrane</keyword>